<gene>
    <name evidence="4" type="ORF">DRB17_17460</name>
</gene>
<keyword evidence="3" id="KW-0479">Metal-binding</keyword>
<dbReference type="Proteomes" id="UP000253941">
    <property type="component" value="Unassembled WGS sequence"/>
</dbReference>
<dbReference type="InterPro" id="IPR038404">
    <property type="entry name" value="TRAP_DctP_sf"/>
</dbReference>
<keyword evidence="1" id="KW-0732">Signal</keyword>
<dbReference type="Gene3D" id="3.40.190.170">
    <property type="entry name" value="Bacterial extracellular solute-binding protein, family 7"/>
    <property type="match status" value="1"/>
</dbReference>
<feature type="binding site" evidence="3">
    <location>
        <position position="236"/>
    </location>
    <ligand>
        <name>Na(+)</name>
        <dbReference type="ChEBI" id="CHEBI:29101"/>
    </ligand>
</feature>
<dbReference type="GO" id="GO:0055085">
    <property type="term" value="P:transmembrane transport"/>
    <property type="evidence" value="ECO:0007669"/>
    <property type="project" value="InterPro"/>
</dbReference>
<dbReference type="AlphaFoldDB" id="A0A369TCD8"/>
<dbReference type="Gene3D" id="3.40.190.10">
    <property type="entry name" value="Periplasmic binding protein-like II"/>
    <property type="match status" value="1"/>
</dbReference>
<evidence type="ECO:0000256" key="2">
    <source>
        <dbReference type="PIRSR" id="PIRSR039026-1"/>
    </source>
</evidence>
<dbReference type="CDD" id="cd13604">
    <property type="entry name" value="PBP2_TRAP_ketoacid_lactate_like"/>
    <property type="match status" value="1"/>
</dbReference>
<reference evidence="4 5" key="1">
    <citation type="submission" date="2018-07" db="EMBL/GenBank/DDBJ databases">
        <title>Venubactetium sediminum gen. nov., sp. nov., isolated from a marine solar saltern.</title>
        <authorList>
            <person name="Wang S."/>
        </authorList>
    </citation>
    <scope>NUCLEOTIDE SEQUENCE [LARGE SCALE GENOMIC DNA]</scope>
    <source>
        <strain evidence="4 5">WD2A32</strain>
    </source>
</reference>
<feature type="binding site" evidence="2">
    <location>
        <position position="177"/>
    </location>
    <ligand>
        <name>substrate</name>
    </ligand>
</feature>
<feature type="binding site" evidence="3">
    <location>
        <position position="261"/>
    </location>
    <ligand>
        <name>substrate</name>
    </ligand>
</feature>
<evidence type="ECO:0000313" key="5">
    <source>
        <dbReference type="Proteomes" id="UP000253941"/>
    </source>
</evidence>
<proteinExistence type="predicted"/>
<dbReference type="InterPro" id="IPR018389">
    <property type="entry name" value="DctP_fam"/>
</dbReference>
<dbReference type="PIRSF" id="PIRSF039026">
    <property type="entry name" value="SiaP"/>
    <property type="match status" value="1"/>
</dbReference>
<dbReference type="PANTHER" id="PTHR33376">
    <property type="match status" value="1"/>
</dbReference>
<name>A0A369TCD8_9PROT</name>
<evidence type="ECO:0000256" key="1">
    <source>
        <dbReference type="ARBA" id="ARBA00022729"/>
    </source>
</evidence>
<sequence>MSNDKAKDTAAETVETGGASRRKFLTGAAAATAGATAAVAAPQISRAQTTTIKMQGAWGSGDIFNEYAEDYAKMVNEMGGGRLKIDYLTSGSVVKAFRVQDAVDKGVLDAGHLVAAYWYGKNKAASLFGTAPVYGWDAHMGLGWIWYGGGQELYNELVQDILGLNVVGFFCMPMPAQPLGWFNKEVNTASDMDGLKYRTVGLATDVMQAMGVRVTQLPGGEIVPALERGVIEAFEYNNPTSDRAFGAHDVAEHYYLGSYHQAMEFFEVIFNKDLFDSLPDEHKAILNHAAKAASSDNYWKGLDRYSKDLQWLQDEGGVKVHRTDTSILEAQLQAWDSVLEELNKDAFFKKVTDSQRAYAERVGYYLHSDQPDYVLAWEHYFGKLPS</sequence>
<dbReference type="InterPro" id="IPR006311">
    <property type="entry name" value="TAT_signal"/>
</dbReference>
<evidence type="ECO:0000256" key="3">
    <source>
        <dbReference type="PIRSR" id="PIRSR039026-2"/>
    </source>
</evidence>
<dbReference type="GO" id="GO:0031317">
    <property type="term" value="C:tripartite ATP-independent periplasmic transporter complex"/>
    <property type="evidence" value="ECO:0007669"/>
    <property type="project" value="InterPro"/>
</dbReference>
<feature type="binding site" evidence="2">
    <location>
        <position position="198"/>
    </location>
    <ligand>
        <name>substrate</name>
    </ligand>
</feature>
<dbReference type="InterPro" id="IPR019546">
    <property type="entry name" value="TAT_signal_bac_arc"/>
</dbReference>
<dbReference type="EMBL" id="QPMH01000024">
    <property type="protein sequence ID" value="RDD60576.1"/>
    <property type="molecule type" value="Genomic_DNA"/>
</dbReference>
<dbReference type="PANTHER" id="PTHR33376:SF5">
    <property type="entry name" value="EXTRACYTOPLASMIC SOLUTE RECEPTOR PROTEIN"/>
    <property type="match status" value="1"/>
</dbReference>
<accession>A0A369TCD8</accession>
<comment type="caution">
    <text evidence="4">The sequence shown here is derived from an EMBL/GenBank/DDBJ whole genome shotgun (WGS) entry which is preliminary data.</text>
</comment>
<dbReference type="InterPro" id="IPR026289">
    <property type="entry name" value="SBP_TakP-like"/>
</dbReference>
<dbReference type="PROSITE" id="PS51318">
    <property type="entry name" value="TAT"/>
    <property type="match status" value="1"/>
</dbReference>
<evidence type="ECO:0000313" key="4">
    <source>
        <dbReference type="EMBL" id="RDD60576.1"/>
    </source>
</evidence>
<feature type="binding site" evidence="3">
    <location>
        <position position="235"/>
    </location>
    <ligand>
        <name>substrate</name>
    </ligand>
</feature>
<dbReference type="RefSeq" id="WP_114583512.1">
    <property type="nucleotide sequence ID" value="NZ_QPMH01000024.1"/>
</dbReference>
<protein>
    <submittedName>
        <fullName evidence="4">C4-dicarboxylate ABC transporter</fullName>
    </submittedName>
</protein>
<dbReference type="NCBIfam" id="TIGR01409">
    <property type="entry name" value="TAT_signal_seq"/>
    <property type="match status" value="1"/>
</dbReference>
<dbReference type="Pfam" id="PF03480">
    <property type="entry name" value="DctP"/>
    <property type="match status" value="1"/>
</dbReference>
<organism evidence="4 5">
    <name type="scientific">Ferruginivarius sediminum</name>
    <dbReference type="NCBI Taxonomy" id="2661937"/>
    <lineage>
        <taxon>Bacteria</taxon>
        <taxon>Pseudomonadati</taxon>
        <taxon>Pseudomonadota</taxon>
        <taxon>Alphaproteobacteria</taxon>
        <taxon>Rhodospirillales</taxon>
        <taxon>Rhodospirillaceae</taxon>
        <taxon>Ferruginivarius</taxon>
    </lineage>
</organism>
<dbReference type="GO" id="GO:0046872">
    <property type="term" value="F:metal ion binding"/>
    <property type="evidence" value="ECO:0007669"/>
    <property type="project" value="UniProtKB-KW"/>
</dbReference>
<keyword evidence="5" id="KW-1185">Reference proteome</keyword>